<reference evidence="9" key="1">
    <citation type="journal article" date="2011" name="Nat. Biotechnol.">
        <title>The genomic sequence of the Chinese hamster ovary (CHO)-K1 cell line.</title>
        <authorList>
            <person name="Xu X."/>
            <person name="Nagarajan H."/>
            <person name="Lewis N.E."/>
            <person name="Pan S."/>
            <person name="Cai Z."/>
            <person name="Liu X."/>
            <person name="Chen W."/>
            <person name="Xie M."/>
            <person name="Wang W."/>
            <person name="Hammond S."/>
            <person name="Andersen M.R."/>
            <person name="Neff N."/>
            <person name="Passarelli B."/>
            <person name="Koh W."/>
            <person name="Fan H.C."/>
            <person name="Wang J."/>
            <person name="Gui Y."/>
            <person name="Lee K.H."/>
            <person name="Betenbaugh M.J."/>
            <person name="Quake S.R."/>
            <person name="Famili I."/>
            <person name="Palsson B.O."/>
            <person name="Wang J."/>
        </authorList>
    </citation>
    <scope>NUCLEOTIDE SEQUENCE [LARGE SCALE GENOMIC DNA]</scope>
    <source>
        <strain evidence="9">CHO K1 cell line</strain>
    </source>
</reference>
<feature type="binding site" evidence="6">
    <location>
        <position position="207"/>
    </location>
    <ligand>
        <name>Zn(2+)</name>
        <dbReference type="ChEBI" id="CHEBI:29105"/>
    </ligand>
</feature>
<comment type="subcellular location">
    <subcellularLocation>
        <location evidence="1">Membrane</location>
        <topology evidence="1">Multi-pass membrane protein</topology>
    </subcellularLocation>
</comment>
<keyword evidence="6" id="KW-0479">Metal-binding</keyword>
<dbReference type="AlphaFoldDB" id="G3H1C3"/>
<evidence type="ECO:0000256" key="7">
    <source>
        <dbReference type="SAM" id="Phobius"/>
    </source>
</evidence>
<proteinExistence type="inferred from homology"/>
<dbReference type="InterPro" id="IPR004254">
    <property type="entry name" value="AdipoR/HlyIII-related"/>
</dbReference>
<feature type="transmembrane region" description="Helical" evidence="7">
    <location>
        <begin position="85"/>
        <end position="105"/>
    </location>
</feature>
<dbReference type="InParanoid" id="G3H1C3"/>
<feature type="transmembrane region" description="Helical" evidence="7">
    <location>
        <begin position="52"/>
        <end position="73"/>
    </location>
</feature>
<dbReference type="STRING" id="10029.G3H1C3"/>
<name>G3H1C3_CRIGR</name>
<dbReference type="PANTHER" id="PTHR20855:SF26">
    <property type="entry name" value="MONOCYTE TO MACROPHAGE DIFFERENTIATION FACTOR"/>
    <property type="match status" value="1"/>
</dbReference>
<dbReference type="Proteomes" id="UP000001075">
    <property type="component" value="Unassembled WGS sequence"/>
</dbReference>
<dbReference type="Gene3D" id="1.10.8.50">
    <property type="match status" value="1"/>
</dbReference>
<accession>G3H1C3</accession>
<organism evidence="8 9">
    <name type="scientific">Cricetulus griseus</name>
    <name type="common">Chinese hamster</name>
    <name type="synonym">Cricetulus barabensis griseus</name>
    <dbReference type="NCBI Taxonomy" id="10029"/>
    <lineage>
        <taxon>Eukaryota</taxon>
        <taxon>Metazoa</taxon>
        <taxon>Chordata</taxon>
        <taxon>Craniata</taxon>
        <taxon>Vertebrata</taxon>
        <taxon>Euteleostomi</taxon>
        <taxon>Mammalia</taxon>
        <taxon>Eutheria</taxon>
        <taxon>Euarchontoglires</taxon>
        <taxon>Glires</taxon>
        <taxon>Rodentia</taxon>
        <taxon>Myomorpha</taxon>
        <taxon>Muroidea</taxon>
        <taxon>Cricetidae</taxon>
        <taxon>Cricetinae</taxon>
        <taxon>Cricetulus</taxon>
    </lineage>
</organism>
<evidence type="ECO:0000256" key="4">
    <source>
        <dbReference type="ARBA" id="ARBA00022989"/>
    </source>
</evidence>
<keyword evidence="4 7" id="KW-1133">Transmembrane helix</keyword>
<sequence length="236" mass="26804">MNHRAPANGRYKPTCYEHAANCYTHAFLIVPAIVGSALLHRLSDDCWEKITAWIYGMGLCALFIVSTVFHIVSWKKSHLRTVEHCFHMCDRMVIYFFIAASYTPWYKVVELFFYLTMGFSPALVVTSMKIATTALKGVTRKYVCVVVKKADTDLTKRAGELSEDGVEHIQNNTDGLQELACGGLIYCLGVVFFKSDGIIPFAHAIWHLFVATAAAVHYYAIWKYLYRSPTDFIRHL</sequence>
<feature type="transmembrane region" description="Helical" evidence="7">
    <location>
        <begin position="20"/>
        <end position="40"/>
    </location>
</feature>
<protein>
    <submittedName>
        <fullName evidence="8">Monocyte to macrophage differentiation protein</fullName>
    </submittedName>
</protein>
<evidence type="ECO:0000256" key="1">
    <source>
        <dbReference type="ARBA" id="ARBA00004141"/>
    </source>
</evidence>
<evidence type="ECO:0000256" key="5">
    <source>
        <dbReference type="ARBA" id="ARBA00023136"/>
    </source>
</evidence>
<feature type="binding site" evidence="6">
    <location>
        <position position="203"/>
    </location>
    <ligand>
        <name>Zn(2+)</name>
        <dbReference type="ChEBI" id="CHEBI:29105"/>
    </ligand>
</feature>
<evidence type="ECO:0000256" key="2">
    <source>
        <dbReference type="ARBA" id="ARBA00007018"/>
    </source>
</evidence>
<feature type="transmembrane region" description="Helical" evidence="7">
    <location>
        <begin position="205"/>
        <end position="226"/>
    </location>
</feature>
<comment type="similarity">
    <text evidence="2">Belongs to the ADIPOR family.</text>
</comment>
<evidence type="ECO:0000256" key="6">
    <source>
        <dbReference type="PIRSR" id="PIRSR604254-1"/>
    </source>
</evidence>
<keyword evidence="5 7" id="KW-0472">Membrane</keyword>
<dbReference type="GO" id="GO:0046872">
    <property type="term" value="F:metal ion binding"/>
    <property type="evidence" value="ECO:0007669"/>
    <property type="project" value="UniProtKB-KW"/>
</dbReference>
<dbReference type="FunCoup" id="G3H1C3">
    <property type="interactions" value="392"/>
</dbReference>
<gene>
    <name evidence="8" type="ORF">I79_003948</name>
</gene>
<dbReference type="GO" id="GO:0016020">
    <property type="term" value="C:membrane"/>
    <property type="evidence" value="ECO:0007669"/>
    <property type="project" value="UniProtKB-SubCell"/>
</dbReference>
<evidence type="ECO:0000313" key="9">
    <source>
        <dbReference type="Proteomes" id="UP000001075"/>
    </source>
</evidence>
<evidence type="ECO:0000313" key="8">
    <source>
        <dbReference type="EMBL" id="EGV99565.1"/>
    </source>
</evidence>
<evidence type="ECO:0000256" key="3">
    <source>
        <dbReference type="ARBA" id="ARBA00022692"/>
    </source>
</evidence>
<dbReference type="EMBL" id="JH000104">
    <property type="protein sequence ID" value="EGV99565.1"/>
    <property type="molecule type" value="Genomic_DNA"/>
</dbReference>
<keyword evidence="3 7" id="KW-0812">Transmembrane</keyword>
<keyword evidence="6" id="KW-0862">Zinc</keyword>
<dbReference type="PANTHER" id="PTHR20855">
    <property type="entry name" value="ADIPOR/PROGESTIN RECEPTOR-RELATED"/>
    <property type="match status" value="1"/>
</dbReference>
<feature type="binding site" evidence="6">
    <location>
        <position position="70"/>
    </location>
    <ligand>
        <name>Zn(2+)</name>
        <dbReference type="ChEBI" id="CHEBI:29105"/>
    </ligand>
</feature>
<dbReference type="Pfam" id="PF03006">
    <property type="entry name" value="HlyIII"/>
    <property type="match status" value="1"/>
</dbReference>